<feature type="active site" evidence="5">
    <location>
        <position position="94"/>
    </location>
</feature>
<comment type="caution">
    <text evidence="9">The sequence shown here is derived from an EMBL/GenBank/DDBJ whole genome shotgun (WGS) entry which is preliminary data.</text>
</comment>
<evidence type="ECO:0000259" key="8">
    <source>
        <dbReference type="Pfam" id="PF17763"/>
    </source>
</evidence>
<dbReference type="PROSITE" id="PS51732">
    <property type="entry name" value="ASN_GLN_ASE_3"/>
    <property type="match status" value="1"/>
</dbReference>
<keyword evidence="2" id="KW-0378">Hydrolase</keyword>
<evidence type="ECO:0000256" key="1">
    <source>
        <dbReference type="ARBA" id="ARBA00010518"/>
    </source>
</evidence>
<dbReference type="InterPro" id="IPR027475">
    <property type="entry name" value="Asparaginase/glutaminase_AS2"/>
</dbReference>
<dbReference type="InterPro" id="IPR036152">
    <property type="entry name" value="Asp/glu_Ase-like_sf"/>
</dbReference>
<evidence type="ECO:0000256" key="6">
    <source>
        <dbReference type="RuleBase" id="RU004456"/>
    </source>
</evidence>
<dbReference type="InterPro" id="IPR004550">
    <property type="entry name" value="AsnASE_II"/>
</dbReference>
<dbReference type="PANTHER" id="PTHR11707">
    <property type="entry name" value="L-ASPARAGINASE"/>
    <property type="match status" value="1"/>
</dbReference>
<reference evidence="9 10" key="1">
    <citation type="submission" date="2015-06" db="EMBL/GenBank/DDBJ databases">
        <title>Draft genome sequence of beer spoilage bacterium Megasphaera cerevisiae type strain 20462.</title>
        <authorList>
            <person name="Kutumbaka K."/>
            <person name="Pasmowitz J."/>
            <person name="Mategko J."/>
            <person name="Reyes D."/>
            <person name="Friedrich A."/>
            <person name="Han S."/>
            <person name="Martens-Habbena W."/>
            <person name="Neal-McKinney J."/>
            <person name="Janagama H.K."/>
            <person name="Nadala C."/>
            <person name="Samadpour M."/>
        </authorList>
    </citation>
    <scope>NUCLEOTIDE SEQUENCE [LARGE SCALE GENOMIC DNA]</scope>
    <source>
        <strain evidence="9 10">DSM 20462</strain>
    </source>
</reference>
<feature type="domain" description="Asparaginase/glutaminase C-terminal" evidence="8">
    <location>
        <begin position="219"/>
        <end position="324"/>
    </location>
</feature>
<dbReference type="InterPro" id="IPR027473">
    <property type="entry name" value="L-asparaginase_C"/>
</dbReference>
<dbReference type="NCBIfam" id="TIGR00520">
    <property type="entry name" value="asnASE_II"/>
    <property type="match status" value="1"/>
</dbReference>
<evidence type="ECO:0000259" key="7">
    <source>
        <dbReference type="Pfam" id="PF00710"/>
    </source>
</evidence>
<dbReference type="PATRIC" id="fig|1122219.3.peg.592"/>
<proteinExistence type="inferred from homology"/>
<feature type="binding site" evidence="4">
    <location>
        <position position="61"/>
    </location>
    <ligand>
        <name>substrate</name>
    </ligand>
</feature>
<dbReference type="OrthoDB" id="9788068at2"/>
<dbReference type="SMART" id="SM00870">
    <property type="entry name" value="Asparaginase"/>
    <property type="match status" value="1"/>
</dbReference>
<dbReference type="RefSeq" id="WP_048513894.1">
    <property type="nucleotide sequence ID" value="NZ_FUXD01000017.1"/>
</dbReference>
<evidence type="ECO:0000256" key="5">
    <source>
        <dbReference type="PROSITE-ProRule" id="PRU10100"/>
    </source>
</evidence>
<protein>
    <submittedName>
        <fullName evidence="9">L-asparaginase</fullName>
    </submittedName>
</protein>
<dbReference type="InterPro" id="IPR037152">
    <property type="entry name" value="L-asparaginase_N_sf"/>
</dbReference>
<dbReference type="STRING" id="39029.BSR42_03675"/>
<keyword evidence="10" id="KW-1185">Reference proteome</keyword>
<dbReference type="GO" id="GO:0006528">
    <property type="term" value="P:asparagine metabolic process"/>
    <property type="evidence" value="ECO:0007669"/>
    <property type="project" value="InterPro"/>
</dbReference>
<dbReference type="Gene3D" id="3.40.50.40">
    <property type="match status" value="1"/>
</dbReference>
<feature type="binding site" evidence="4">
    <location>
        <begin position="94"/>
        <end position="95"/>
    </location>
    <ligand>
        <name>substrate</name>
    </ligand>
</feature>
<dbReference type="PRINTS" id="PR00139">
    <property type="entry name" value="ASNGLNASE"/>
</dbReference>
<dbReference type="FunCoup" id="A0A0J6WW69">
    <property type="interactions" value="61"/>
</dbReference>
<dbReference type="CDD" id="cd08964">
    <property type="entry name" value="L-asparaginase_II"/>
    <property type="match status" value="1"/>
</dbReference>
<dbReference type="PROSITE" id="PS00917">
    <property type="entry name" value="ASN_GLN_ASE_2"/>
    <property type="match status" value="1"/>
</dbReference>
<accession>A0A0J6WW69</accession>
<feature type="domain" description="L-asparaginase N-terminal" evidence="7">
    <location>
        <begin position="5"/>
        <end position="198"/>
    </location>
</feature>
<dbReference type="Gene3D" id="3.40.50.1170">
    <property type="entry name" value="L-asparaginase, N-terminal domain"/>
    <property type="match status" value="1"/>
</dbReference>
<evidence type="ECO:0000256" key="3">
    <source>
        <dbReference type="PIRSR" id="PIRSR001220-1"/>
    </source>
</evidence>
<gene>
    <name evidence="9" type="ORF">AB840_05810</name>
</gene>
<dbReference type="FunFam" id="3.40.50.1170:FF:000001">
    <property type="entry name" value="L-asparaginase 2"/>
    <property type="match status" value="1"/>
</dbReference>
<organism evidence="9 10">
    <name type="scientific">Megasphaera cerevisiae DSM 20462</name>
    <dbReference type="NCBI Taxonomy" id="1122219"/>
    <lineage>
        <taxon>Bacteria</taxon>
        <taxon>Bacillati</taxon>
        <taxon>Bacillota</taxon>
        <taxon>Negativicutes</taxon>
        <taxon>Veillonellales</taxon>
        <taxon>Veillonellaceae</taxon>
        <taxon>Megasphaera</taxon>
    </lineage>
</organism>
<dbReference type="InterPro" id="IPR040919">
    <property type="entry name" value="Asparaginase_C"/>
</dbReference>
<evidence type="ECO:0000313" key="9">
    <source>
        <dbReference type="EMBL" id="KMO86834.1"/>
    </source>
</evidence>
<evidence type="ECO:0000256" key="4">
    <source>
        <dbReference type="PIRSR" id="PIRSR001220-2"/>
    </source>
</evidence>
<dbReference type="GO" id="GO:0004067">
    <property type="term" value="F:asparaginase activity"/>
    <property type="evidence" value="ECO:0007669"/>
    <property type="project" value="UniProtKB-UniRule"/>
</dbReference>
<dbReference type="Proteomes" id="UP000036503">
    <property type="component" value="Unassembled WGS sequence"/>
</dbReference>
<dbReference type="Pfam" id="PF00710">
    <property type="entry name" value="Asparaginase"/>
    <property type="match status" value="1"/>
</dbReference>
<name>A0A0J6WW69_9FIRM</name>
<dbReference type="PIRSF" id="PIRSF500176">
    <property type="entry name" value="L_ASNase"/>
    <property type="match status" value="1"/>
</dbReference>
<feature type="active site" description="O-isoaspartyl threonine intermediate" evidence="3">
    <location>
        <position position="14"/>
    </location>
</feature>
<dbReference type="InterPro" id="IPR006034">
    <property type="entry name" value="Asparaginase/glutaminase-like"/>
</dbReference>
<dbReference type="Pfam" id="PF17763">
    <property type="entry name" value="Asparaginase_C"/>
    <property type="match status" value="1"/>
</dbReference>
<comment type="similarity">
    <text evidence="1 6">Belongs to the asparaginase 1 family.</text>
</comment>
<dbReference type="PANTHER" id="PTHR11707:SF28">
    <property type="entry name" value="60 KDA LYSOPHOSPHOLIPASE"/>
    <property type="match status" value="1"/>
</dbReference>
<dbReference type="InParanoid" id="A0A0J6WW69"/>
<dbReference type="InterPro" id="IPR027474">
    <property type="entry name" value="L-asparaginase_N"/>
</dbReference>
<dbReference type="AlphaFoldDB" id="A0A0J6WW69"/>
<evidence type="ECO:0000313" key="10">
    <source>
        <dbReference type="Proteomes" id="UP000036503"/>
    </source>
</evidence>
<sequence>MALPNVYIIACGGTIAGKAASAENLTGYKAGEVTIDELLRSVPQIEQYAGVQGEQFCNIDSSNMTEQLWLALAQRVQEVASRPDVDGIVITHGTDTMEETAYFLHLTVHTDKPVVLVGSMRPSTAISADGPLNLLEAVRTAAVKETGRYGVVIAMNGTLCSARFVEKTDTTHADTFKGRQMGNLGFIQDGQPFFYQAPLRRHTTSSALSCDKIRALPPVAVVYCYIGMSGSCIDDAASHGVRGIVLAGLGHGRMPAAIWAAASAAMKRGIYIVRASRTMGGIVSPVPEYSGVICADSLTPQKAKILLQLGLLKTENHKELQALFRVY</sequence>
<dbReference type="SUPFAM" id="SSF53774">
    <property type="entry name" value="Glutaminase/Asparaginase"/>
    <property type="match status" value="1"/>
</dbReference>
<dbReference type="EMBL" id="LEKT01000014">
    <property type="protein sequence ID" value="KMO86834.1"/>
    <property type="molecule type" value="Genomic_DNA"/>
</dbReference>
<dbReference type="PIRSF" id="PIRSF001220">
    <property type="entry name" value="L-ASNase_gatD"/>
    <property type="match status" value="1"/>
</dbReference>
<evidence type="ECO:0000256" key="2">
    <source>
        <dbReference type="ARBA" id="ARBA00022801"/>
    </source>
</evidence>